<keyword evidence="2" id="KW-0143">Chaperone</keyword>
<dbReference type="SUPFAM" id="SSF46579">
    <property type="entry name" value="Prefoldin"/>
    <property type="match status" value="1"/>
</dbReference>
<evidence type="ECO:0000256" key="2">
    <source>
        <dbReference type="ARBA" id="ARBA00023186"/>
    </source>
</evidence>
<dbReference type="GO" id="GO:0016272">
    <property type="term" value="C:prefoldin complex"/>
    <property type="evidence" value="ECO:0007669"/>
    <property type="project" value="InterPro"/>
</dbReference>
<protein>
    <submittedName>
        <fullName evidence="4">Uncharacterized protein</fullName>
    </submittedName>
</protein>
<dbReference type="Gene3D" id="1.10.287.370">
    <property type="match status" value="1"/>
</dbReference>
<reference evidence="4" key="1">
    <citation type="journal article" date="2008" name="BMC Genomics">
        <title>A conifer genomics resource of 200,000 spruce (Picea spp.) ESTs and 6,464 high-quality, sequence-finished full-length cDNAs for Sitka spruce (Picea sitchensis).</title>
        <authorList>
            <person name="Ralph S.G."/>
            <person name="Chun H.J."/>
            <person name="Kolosova N."/>
            <person name="Cooper D."/>
            <person name="Oddy C."/>
            <person name="Ritland C.E."/>
            <person name="Kirkpatrick R."/>
            <person name="Moore R."/>
            <person name="Barber S."/>
            <person name="Holt R.A."/>
            <person name="Jones S.J."/>
            <person name="Marra M.A."/>
            <person name="Douglas C.J."/>
            <person name="Ritland K."/>
            <person name="Bohlmann J."/>
        </authorList>
    </citation>
    <scope>NUCLEOTIDE SEQUENCE</scope>
    <source>
        <tissue evidence="4">Green portion of the leader tissue</tissue>
    </source>
</reference>
<proteinExistence type="evidence at transcript level"/>
<accession>A9NR35</accession>
<dbReference type="InterPro" id="IPR009053">
    <property type="entry name" value="Prefoldin"/>
</dbReference>
<dbReference type="GO" id="GO:0051082">
    <property type="term" value="F:unfolded protein binding"/>
    <property type="evidence" value="ECO:0007669"/>
    <property type="project" value="InterPro"/>
</dbReference>
<sequence>MAGEINREAFVELQGRMIETSSKLKQVQMQIRNKEAEKKRAFLTLEELQQLPDETNTYKSANHSFWSPSQF</sequence>
<dbReference type="GO" id="GO:0044183">
    <property type="term" value="F:protein folding chaperone"/>
    <property type="evidence" value="ECO:0007669"/>
    <property type="project" value="TreeGrafter"/>
</dbReference>
<organism evidence="4">
    <name type="scientific">Picea sitchensis</name>
    <name type="common">Sitka spruce</name>
    <name type="synonym">Pinus sitchensis</name>
    <dbReference type="NCBI Taxonomy" id="3332"/>
    <lineage>
        <taxon>Eukaryota</taxon>
        <taxon>Viridiplantae</taxon>
        <taxon>Streptophyta</taxon>
        <taxon>Embryophyta</taxon>
        <taxon>Tracheophyta</taxon>
        <taxon>Spermatophyta</taxon>
        <taxon>Pinopsida</taxon>
        <taxon>Pinidae</taxon>
        <taxon>Conifers I</taxon>
        <taxon>Pinales</taxon>
        <taxon>Pinaceae</taxon>
        <taxon>Picea</taxon>
    </lineage>
</organism>
<dbReference type="Pfam" id="PF01920">
    <property type="entry name" value="Prefoldin_2"/>
    <property type="match status" value="1"/>
</dbReference>
<dbReference type="EMBL" id="EF083761">
    <property type="protein sequence ID" value="ABK23096.1"/>
    <property type="molecule type" value="mRNA"/>
</dbReference>
<dbReference type="PANTHER" id="PTHR20903:SF0">
    <property type="entry name" value="PREFOLDIN SUBUNIT 1"/>
    <property type="match status" value="1"/>
</dbReference>
<dbReference type="GO" id="GO:0005737">
    <property type="term" value="C:cytoplasm"/>
    <property type="evidence" value="ECO:0007669"/>
    <property type="project" value="TreeGrafter"/>
</dbReference>
<dbReference type="AlphaFoldDB" id="A9NR35"/>
<dbReference type="GO" id="GO:0009409">
    <property type="term" value="P:response to cold"/>
    <property type="evidence" value="ECO:0007669"/>
    <property type="project" value="UniProtKB-ARBA"/>
</dbReference>
<comment type="similarity">
    <text evidence="1">Belongs to the prefoldin subunit beta family.</text>
</comment>
<evidence type="ECO:0000313" key="4">
    <source>
        <dbReference type="EMBL" id="ABK23096.1"/>
    </source>
</evidence>
<name>A9NR35_PICSI</name>
<evidence type="ECO:0000256" key="3">
    <source>
        <dbReference type="SAM" id="Coils"/>
    </source>
</evidence>
<dbReference type="PANTHER" id="PTHR20903">
    <property type="entry name" value="PREFOLDIN SUBUNIT 1-RELATED"/>
    <property type="match status" value="1"/>
</dbReference>
<dbReference type="InterPro" id="IPR002777">
    <property type="entry name" value="PFD_beta-like"/>
</dbReference>
<evidence type="ECO:0000256" key="1">
    <source>
        <dbReference type="ARBA" id="ARBA00008045"/>
    </source>
</evidence>
<keyword evidence="3" id="KW-0175">Coiled coil</keyword>
<feature type="coiled-coil region" evidence="3">
    <location>
        <begin position="17"/>
        <end position="51"/>
    </location>
</feature>